<keyword evidence="3" id="KW-0146">Chitin degradation</keyword>
<dbReference type="EMBL" id="OV696688">
    <property type="protein sequence ID" value="CAH1258873.1"/>
    <property type="molecule type" value="Genomic_DNA"/>
</dbReference>
<organism evidence="6 7">
    <name type="scientific">Branchiostoma lanceolatum</name>
    <name type="common">Common lancelet</name>
    <name type="synonym">Amphioxus lanceolatum</name>
    <dbReference type="NCBI Taxonomy" id="7740"/>
    <lineage>
        <taxon>Eukaryota</taxon>
        <taxon>Metazoa</taxon>
        <taxon>Chordata</taxon>
        <taxon>Cephalochordata</taxon>
        <taxon>Leptocardii</taxon>
        <taxon>Amphioxiformes</taxon>
        <taxon>Branchiostomatidae</taxon>
        <taxon>Branchiostoma</taxon>
    </lineage>
</organism>
<evidence type="ECO:0000313" key="7">
    <source>
        <dbReference type="Proteomes" id="UP000838412"/>
    </source>
</evidence>
<dbReference type="Pfam" id="PF01607">
    <property type="entry name" value="CBM_14"/>
    <property type="match status" value="1"/>
</dbReference>
<dbReference type="Proteomes" id="UP000838412">
    <property type="component" value="Chromosome 3"/>
</dbReference>
<name>A0A8K0ENU7_BRALA</name>
<keyword evidence="7" id="KW-1185">Reference proteome</keyword>
<dbReference type="InterPro" id="IPR002919">
    <property type="entry name" value="TIL_dom"/>
</dbReference>
<evidence type="ECO:0000256" key="1">
    <source>
        <dbReference type="ARBA" id="ARBA00000822"/>
    </source>
</evidence>
<dbReference type="Pfam" id="PF01826">
    <property type="entry name" value="TIL"/>
    <property type="match status" value="1"/>
</dbReference>
<proteinExistence type="predicted"/>
<dbReference type="AlphaFoldDB" id="A0A8K0ENU7"/>
<dbReference type="GO" id="GO:0005975">
    <property type="term" value="P:carbohydrate metabolic process"/>
    <property type="evidence" value="ECO:0007669"/>
    <property type="project" value="InterPro"/>
</dbReference>
<gene>
    <name evidence="6" type="primary">CHIT1</name>
    <name evidence="6" type="ORF">BLAG_LOCUS16304</name>
</gene>
<dbReference type="SUPFAM" id="SSF57567">
    <property type="entry name" value="Serine protease inhibitors"/>
    <property type="match status" value="1"/>
</dbReference>
<dbReference type="SUPFAM" id="SSF51445">
    <property type="entry name" value="(Trans)glycosidases"/>
    <property type="match status" value="1"/>
</dbReference>
<dbReference type="PROSITE" id="PS51910">
    <property type="entry name" value="GH18_2"/>
    <property type="match status" value="1"/>
</dbReference>
<accession>A0A8K0ENU7</accession>
<dbReference type="GO" id="GO:0006032">
    <property type="term" value="P:chitin catabolic process"/>
    <property type="evidence" value="ECO:0007669"/>
    <property type="project" value="UniProtKB-KW"/>
</dbReference>
<dbReference type="SUPFAM" id="SSF57625">
    <property type="entry name" value="Invertebrate chitin-binding proteins"/>
    <property type="match status" value="1"/>
</dbReference>
<dbReference type="InterPro" id="IPR001223">
    <property type="entry name" value="Glyco_hydro18_cat"/>
</dbReference>
<dbReference type="PROSITE" id="PS50940">
    <property type="entry name" value="CHIT_BIND_II"/>
    <property type="match status" value="1"/>
</dbReference>
<dbReference type="InterPro" id="IPR017853">
    <property type="entry name" value="GH"/>
</dbReference>
<dbReference type="InterPro" id="IPR050314">
    <property type="entry name" value="Glycosyl_Hydrlase_18"/>
</dbReference>
<feature type="domain" description="Chitin-binding type-2" evidence="4">
    <location>
        <begin position="8"/>
        <end position="64"/>
    </location>
</feature>
<dbReference type="GO" id="GO:0005576">
    <property type="term" value="C:extracellular region"/>
    <property type="evidence" value="ECO:0007669"/>
    <property type="project" value="InterPro"/>
</dbReference>
<dbReference type="Pfam" id="PF00704">
    <property type="entry name" value="Glyco_hydro_18"/>
    <property type="match status" value="1"/>
</dbReference>
<reference evidence="6" key="1">
    <citation type="submission" date="2022-01" db="EMBL/GenBank/DDBJ databases">
        <authorList>
            <person name="Braso-Vives M."/>
        </authorList>
    </citation>
    <scope>NUCLEOTIDE SEQUENCE</scope>
</reference>
<dbReference type="GO" id="GO:0008843">
    <property type="term" value="F:endochitinase activity"/>
    <property type="evidence" value="ECO:0007669"/>
    <property type="project" value="UniProtKB-EC"/>
</dbReference>
<dbReference type="GO" id="GO:0008061">
    <property type="term" value="F:chitin binding"/>
    <property type="evidence" value="ECO:0007669"/>
    <property type="project" value="InterPro"/>
</dbReference>
<dbReference type="Gene3D" id="2.10.25.10">
    <property type="entry name" value="Laminin"/>
    <property type="match status" value="1"/>
</dbReference>
<dbReference type="InterPro" id="IPR002557">
    <property type="entry name" value="Chitin-bd_dom"/>
</dbReference>
<keyword evidence="3" id="KW-0624">Polysaccharide degradation</keyword>
<dbReference type="PANTHER" id="PTHR11177:SF317">
    <property type="entry name" value="CHITINASE 12-RELATED"/>
    <property type="match status" value="1"/>
</dbReference>
<evidence type="ECO:0000313" key="6">
    <source>
        <dbReference type="EMBL" id="CAH1258873.1"/>
    </source>
</evidence>
<sequence>MSMILRGHLTCRGRPDGSYPDLEDCSKFHICSNGIASSFSCSTGLLFDIKSLTCEWSEDATCAECPRFSYWSSCRGMCRKPSCDYILRPCPGICVQGCACDPGYVWYGEKCIPWHSCPPKGGQEGKPKTRAQTRLPTYRQQLPTKKTSSTSGEGYRRVCYYASWAQYRNDPYKFFPENLDADLCNFFIFAFAKIDEDNHLAPFDDWGDETMYRKLNDHVKVCDH</sequence>
<dbReference type="InterPro" id="IPR036508">
    <property type="entry name" value="Chitin-bd_dom_sf"/>
</dbReference>
<evidence type="ECO:0000259" key="5">
    <source>
        <dbReference type="PROSITE" id="PS51910"/>
    </source>
</evidence>
<protein>
    <recommendedName>
        <fullName evidence="2">chitinase</fullName>
        <ecNumber evidence="2">3.2.1.14</ecNumber>
    </recommendedName>
</protein>
<dbReference type="SMART" id="SM00494">
    <property type="entry name" value="ChtBD2"/>
    <property type="match status" value="1"/>
</dbReference>
<dbReference type="InterPro" id="IPR036084">
    <property type="entry name" value="Ser_inhib-like_sf"/>
</dbReference>
<dbReference type="EC" id="3.2.1.14" evidence="2"/>
<dbReference type="Gene3D" id="3.20.20.80">
    <property type="entry name" value="Glycosidases"/>
    <property type="match status" value="2"/>
</dbReference>
<evidence type="ECO:0000256" key="3">
    <source>
        <dbReference type="ARBA" id="ARBA00023024"/>
    </source>
</evidence>
<evidence type="ECO:0000256" key="2">
    <source>
        <dbReference type="ARBA" id="ARBA00012729"/>
    </source>
</evidence>
<dbReference type="CDD" id="cd19941">
    <property type="entry name" value="TIL"/>
    <property type="match status" value="1"/>
</dbReference>
<dbReference type="OrthoDB" id="439917at2759"/>
<comment type="catalytic activity">
    <reaction evidence="1">
        <text>Random endo-hydrolysis of N-acetyl-beta-D-glucosaminide (1-&gt;4)-beta-linkages in chitin and chitodextrins.</text>
        <dbReference type="EC" id="3.2.1.14"/>
    </reaction>
</comment>
<dbReference type="PANTHER" id="PTHR11177">
    <property type="entry name" value="CHITINASE"/>
    <property type="match status" value="1"/>
</dbReference>
<feature type="domain" description="GH18" evidence="5">
    <location>
        <begin position="155"/>
        <end position="224"/>
    </location>
</feature>
<keyword evidence="3" id="KW-0119">Carbohydrate metabolism</keyword>
<evidence type="ECO:0000259" key="4">
    <source>
        <dbReference type="PROSITE" id="PS50940"/>
    </source>
</evidence>